<reference evidence="4" key="1">
    <citation type="journal article" date="2021" name="Int. J. Syst. Evol. Microbiol.">
        <title>Actinocatenispora comari sp. nov., an endophytic actinomycete isolated from aerial parts of Comarum salesowianum.</title>
        <authorList>
            <person name="Oyunbileg N."/>
            <person name="Iizaka Y."/>
            <person name="Hamada M."/>
            <person name="Davaapurev B.O."/>
            <person name="Fukumoto A."/>
            <person name="Tsetseg B."/>
            <person name="Kato F."/>
            <person name="Tamura T."/>
            <person name="Batkhuu J."/>
            <person name="Anzai Y."/>
        </authorList>
    </citation>
    <scope>NUCLEOTIDE SEQUENCE [LARGE SCALE GENOMIC DNA]</scope>
    <source>
        <strain evidence="4">NUM-2625</strain>
    </source>
</reference>
<dbReference type="Pfam" id="PF13427">
    <property type="entry name" value="AadA_C"/>
    <property type="match status" value="1"/>
</dbReference>
<dbReference type="GO" id="GO:0016740">
    <property type="term" value="F:transferase activity"/>
    <property type="evidence" value="ECO:0007669"/>
    <property type="project" value="UniProtKB-KW"/>
</dbReference>
<organism evidence="3 4">
    <name type="scientific">Actinocatenispora comari</name>
    <dbReference type="NCBI Taxonomy" id="2807577"/>
    <lineage>
        <taxon>Bacteria</taxon>
        <taxon>Bacillati</taxon>
        <taxon>Actinomycetota</taxon>
        <taxon>Actinomycetes</taxon>
        <taxon>Micromonosporales</taxon>
        <taxon>Micromonosporaceae</taxon>
        <taxon>Actinocatenispora</taxon>
    </lineage>
</organism>
<sequence length="241" mass="24404">MERYLSGLAAAAARALGDDLVGCYLHGSAVLGGFDARHSDVDVLVVAAGATSAAQRASLTAGLAALPCPAVGLELSVVTRAAAAGPTAAPRFELHLTTARDDPKVVDGHARGGDPDLVLHFAVCCRAGRVVGPGPAAAAVFAPVPAALVLAQLVAELGWAVGHATGEYAVLNACRAWRFAVDGALVSKVDGGRWARDRVGAADRALIAAALARQRREAAVRLHPAAVAAFVQRIGAHLTAP</sequence>
<feature type="domain" description="Adenylyltransferase AadA C-terminal" evidence="2">
    <location>
        <begin position="140"/>
        <end position="233"/>
    </location>
</feature>
<dbReference type="Proteomes" id="UP000614996">
    <property type="component" value="Unassembled WGS sequence"/>
</dbReference>
<name>A0A8J4EMT4_9ACTN</name>
<keyword evidence="4" id="KW-1185">Reference proteome</keyword>
<evidence type="ECO:0000313" key="4">
    <source>
        <dbReference type="Proteomes" id="UP000614996"/>
    </source>
</evidence>
<dbReference type="AlphaFoldDB" id="A0A8J4EMT4"/>
<keyword evidence="1" id="KW-0808">Transferase</keyword>
<accession>A0A8J4EMT4</accession>
<evidence type="ECO:0000256" key="1">
    <source>
        <dbReference type="ARBA" id="ARBA00022679"/>
    </source>
</evidence>
<gene>
    <name evidence="3" type="ORF">NUM_59810</name>
</gene>
<dbReference type="SUPFAM" id="SSF81301">
    <property type="entry name" value="Nucleotidyltransferase"/>
    <property type="match status" value="1"/>
</dbReference>
<comment type="caution">
    <text evidence="3">The sequence shown here is derived from an EMBL/GenBank/DDBJ whole genome shotgun (WGS) entry which is preliminary data.</text>
</comment>
<evidence type="ECO:0000259" key="2">
    <source>
        <dbReference type="Pfam" id="PF13427"/>
    </source>
</evidence>
<dbReference type="InterPro" id="IPR025184">
    <property type="entry name" value="AadA_C"/>
</dbReference>
<evidence type="ECO:0000313" key="3">
    <source>
        <dbReference type="EMBL" id="GIL30727.1"/>
    </source>
</evidence>
<dbReference type="EMBL" id="BOPO01000126">
    <property type="protein sequence ID" value="GIL30727.1"/>
    <property type="molecule type" value="Genomic_DNA"/>
</dbReference>
<protein>
    <recommendedName>
        <fullName evidence="2">Adenylyltransferase AadA C-terminal domain-containing protein</fullName>
    </recommendedName>
</protein>
<proteinExistence type="predicted"/>
<dbReference type="InterPro" id="IPR043519">
    <property type="entry name" value="NT_sf"/>
</dbReference>